<keyword evidence="3" id="KW-1185">Reference proteome</keyword>
<reference evidence="2 3" key="1">
    <citation type="submission" date="2010-10" db="EMBL/GenBank/DDBJ databases">
        <title>Complete sequence of Frankia sp. EuI1c.</title>
        <authorList>
            <consortium name="US DOE Joint Genome Institute"/>
            <person name="Lucas S."/>
            <person name="Copeland A."/>
            <person name="Lapidus A."/>
            <person name="Cheng J.-F."/>
            <person name="Bruce D."/>
            <person name="Goodwin L."/>
            <person name="Pitluck S."/>
            <person name="Chertkov O."/>
            <person name="Detter J.C."/>
            <person name="Han C."/>
            <person name="Tapia R."/>
            <person name="Land M."/>
            <person name="Hauser L."/>
            <person name="Jeffries C."/>
            <person name="Kyrpides N."/>
            <person name="Ivanova N."/>
            <person name="Mikhailova N."/>
            <person name="Beauchemin N."/>
            <person name="Sen A."/>
            <person name="Sur S.A."/>
            <person name="Gtari M."/>
            <person name="Wall L."/>
            <person name="Tisa L."/>
            <person name="Woyke T."/>
        </authorList>
    </citation>
    <scope>NUCLEOTIDE SEQUENCE [LARGE SCALE GENOMIC DNA]</scope>
    <source>
        <strain evidence="3">DSM 45817 / CECT 9037 / EuI1c</strain>
    </source>
</reference>
<gene>
    <name evidence="2" type="ordered locus">FraEuI1c_2705</name>
</gene>
<dbReference type="eggNOG" id="COG0680">
    <property type="taxonomic scope" value="Bacteria"/>
</dbReference>
<protein>
    <submittedName>
        <fullName evidence="2">Uncharacterized protein</fullName>
    </submittedName>
</protein>
<feature type="region of interest" description="Disordered" evidence="1">
    <location>
        <begin position="238"/>
        <end position="258"/>
    </location>
</feature>
<dbReference type="Proteomes" id="UP000002484">
    <property type="component" value="Chromosome"/>
</dbReference>
<evidence type="ECO:0000313" key="2">
    <source>
        <dbReference type="EMBL" id="ADP80736.1"/>
    </source>
</evidence>
<dbReference type="STRING" id="298654.FraEuI1c_2705"/>
<accession>E3J6G0</accession>
<sequence length="527" mass="55579">MTAPTGFDAAREVADAVLYEGYLLYPYHSGALKNQVRWQFGVLVPPAVAAADGEHATCRTECLLEHLPSAGAGLACHGEPGSPHWATELGTVHVRTRFLHAVERTVWARQGATFVPAELVATARGDLRADQEATPREEDTLVPLAGLLGRSPAEPASPAEPEAWIVPLTAPAGRDVEPADAHTDPAGPRVFTPPAAGREPTGRVVRARHRLDAELRLTARWLPGPYRVARLTAELRNVSSWSPPPASPEQPGGDRAAARDAALGRSLIAAHLVLSAPGWRFLSLTEPPEWAATYAADCRNERAWPVLIGGGGGTGCADTVLAAPIILPDNPRVAQESVGPFFDATEIDEMLTLRTQTLTDEEKALARSTDPRAADLLDRADHLAPELLERLHGAVREVRPAGPGSDPRTPGEPTAGAADLPSWDPRADDRAAATDEPVLIDGVAVSAGSKVRLNPAATSADAQDMFLTGRVATVAAVLRDLDGATHVAVTLDDDPAADLAAAVGRYRYFAPGELVPLGGAEHGEARP</sequence>
<dbReference type="KEGG" id="fri:FraEuI1c_2705"/>
<feature type="region of interest" description="Disordered" evidence="1">
    <location>
        <begin position="176"/>
        <end position="202"/>
    </location>
</feature>
<dbReference type="EMBL" id="CP002299">
    <property type="protein sequence ID" value="ADP80736.1"/>
    <property type="molecule type" value="Genomic_DNA"/>
</dbReference>
<name>E3J6G0_PSEI1</name>
<evidence type="ECO:0000313" key="3">
    <source>
        <dbReference type="Proteomes" id="UP000002484"/>
    </source>
</evidence>
<dbReference type="OrthoDB" id="264096at2"/>
<organism evidence="2 3">
    <name type="scientific">Pseudofrankia inefficax (strain DSM 45817 / CECT 9037 / DDB 130130 / EuI1c)</name>
    <name type="common">Frankia inefficax</name>
    <dbReference type="NCBI Taxonomy" id="298654"/>
    <lineage>
        <taxon>Bacteria</taxon>
        <taxon>Bacillati</taxon>
        <taxon>Actinomycetota</taxon>
        <taxon>Actinomycetes</taxon>
        <taxon>Frankiales</taxon>
        <taxon>Frankiaceae</taxon>
        <taxon>Pseudofrankia</taxon>
    </lineage>
</organism>
<dbReference type="HOGENOM" id="CLU_048874_0_0_11"/>
<feature type="region of interest" description="Disordered" evidence="1">
    <location>
        <begin position="395"/>
        <end position="434"/>
    </location>
</feature>
<dbReference type="InParanoid" id="E3J6G0"/>
<proteinExistence type="predicted"/>
<dbReference type="AlphaFoldDB" id="E3J6G0"/>
<evidence type="ECO:0000256" key="1">
    <source>
        <dbReference type="SAM" id="MobiDB-lite"/>
    </source>
</evidence>
<dbReference type="RefSeq" id="WP_013423854.1">
    <property type="nucleotide sequence ID" value="NC_014666.1"/>
</dbReference>